<accession>A0A9P5Y208</accession>
<evidence type="ECO:0000313" key="2">
    <source>
        <dbReference type="Proteomes" id="UP000807353"/>
    </source>
</evidence>
<dbReference type="OrthoDB" id="8249012at2759"/>
<dbReference type="SUPFAM" id="SSF51197">
    <property type="entry name" value="Clavaminate synthase-like"/>
    <property type="match status" value="1"/>
</dbReference>
<dbReference type="InterPro" id="IPR027443">
    <property type="entry name" value="IPNS-like_sf"/>
</dbReference>
<reference evidence="1" key="1">
    <citation type="submission" date="2020-11" db="EMBL/GenBank/DDBJ databases">
        <authorList>
            <consortium name="DOE Joint Genome Institute"/>
            <person name="Ahrendt S."/>
            <person name="Riley R."/>
            <person name="Andreopoulos W."/>
            <person name="Labutti K."/>
            <person name="Pangilinan J."/>
            <person name="Ruiz-Duenas F.J."/>
            <person name="Barrasa J.M."/>
            <person name="Sanchez-Garcia M."/>
            <person name="Camarero S."/>
            <person name="Miyauchi S."/>
            <person name="Serrano A."/>
            <person name="Linde D."/>
            <person name="Babiker R."/>
            <person name="Drula E."/>
            <person name="Ayuso-Fernandez I."/>
            <person name="Pacheco R."/>
            <person name="Padilla G."/>
            <person name="Ferreira P."/>
            <person name="Barriuso J."/>
            <person name="Kellner H."/>
            <person name="Castanera R."/>
            <person name="Alfaro M."/>
            <person name="Ramirez L."/>
            <person name="Pisabarro A.G."/>
            <person name="Kuo A."/>
            <person name="Tritt A."/>
            <person name="Lipzen A."/>
            <person name="He G."/>
            <person name="Yan M."/>
            <person name="Ng V."/>
            <person name="Cullen D."/>
            <person name="Martin F."/>
            <person name="Rosso M.-N."/>
            <person name="Henrissat B."/>
            <person name="Hibbett D."/>
            <person name="Martinez A.T."/>
            <person name="Grigoriev I.V."/>
        </authorList>
    </citation>
    <scope>NUCLEOTIDE SEQUENCE</scope>
    <source>
        <strain evidence="1">CBS 247.69</strain>
    </source>
</reference>
<dbReference type="PANTHER" id="PTHR30613">
    <property type="entry name" value="UNCHARACTERIZED PROTEIN YBIU-RELATED"/>
    <property type="match status" value="1"/>
</dbReference>
<dbReference type="PANTHER" id="PTHR30613:SF1">
    <property type="entry name" value="DUF1479 DOMAIN PROTEIN (AFU_ORTHOLOGUE AFUA_5G09280)"/>
    <property type="match status" value="1"/>
</dbReference>
<protein>
    <recommendedName>
        <fullName evidence="3">DUF1479-domain-containing protein</fullName>
    </recommendedName>
</protein>
<dbReference type="Proteomes" id="UP000807353">
    <property type="component" value="Unassembled WGS sequence"/>
</dbReference>
<sequence>MLLSTHTTIHRGVWLRTAHTLSKGRLVSMAATPRPAKEEGSIASVFTSLTGEAAGEHPPRFASLKRGIWRDGMVESWRQVLSELEVAAERVARLGSEIVPKVSYADIERGLSEEQVTRVKETGTVIVTGGVPKEEALSWKQAIRDYAAANQERVRGFPADNIQVFELYNSLPQLRARTHPSILATQKALLSLWHTSNPASPISLDTPISYFDRLRIRQPGDAKFALGPHIDGGSVERWEDPAYRQCFGRILEGGEGWKAHDPFDVSPRIDAKQDMYNASNQCSILRPWQGWTSLSSTGPNEGTLRVLPLLSLASAYIMLRPFFRPRHSSSSSLAFADWEPDLEGPAFPGSALAKAQELNEATHPHLRLGETMVSIPRVEPGDQVYWHCDVVHAVEAKHAGVGDSSVLYIPAAPLTVHNALYLRDQRTNFISGHPAPDFPGGEGESKFVGRAKPEDLGTPEARKMFGFERLESGLNPGCAEEANKILFG</sequence>
<proteinExistence type="predicted"/>
<comment type="caution">
    <text evidence="1">The sequence shown here is derived from an EMBL/GenBank/DDBJ whole genome shotgun (WGS) entry which is preliminary data.</text>
</comment>
<name>A0A9P5Y208_9AGAR</name>
<dbReference type="EMBL" id="MU150278">
    <property type="protein sequence ID" value="KAF9461838.1"/>
    <property type="molecule type" value="Genomic_DNA"/>
</dbReference>
<evidence type="ECO:0008006" key="3">
    <source>
        <dbReference type="Google" id="ProtNLM"/>
    </source>
</evidence>
<evidence type="ECO:0000313" key="1">
    <source>
        <dbReference type="EMBL" id="KAF9461838.1"/>
    </source>
</evidence>
<dbReference type="Gene3D" id="2.60.120.330">
    <property type="entry name" value="B-lactam Antibiotic, Isopenicillin N Synthase, Chain"/>
    <property type="match status" value="1"/>
</dbReference>
<dbReference type="Pfam" id="PF07350">
    <property type="entry name" value="Gig2-like"/>
    <property type="match status" value="1"/>
</dbReference>
<gene>
    <name evidence="1" type="ORF">BDZ94DRAFT_1262752</name>
</gene>
<organism evidence="1 2">
    <name type="scientific">Collybia nuda</name>
    <dbReference type="NCBI Taxonomy" id="64659"/>
    <lineage>
        <taxon>Eukaryota</taxon>
        <taxon>Fungi</taxon>
        <taxon>Dikarya</taxon>
        <taxon>Basidiomycota</taxon>
        <taxon>Agaricomycotina</taxon>
        <taxon>Agaricomycetes</taxon>
        <taxon>Agaricomycetidae</taxon>
        <taxon>Agaricales</taxon>
        <taxon>Tricholomatineae</taxon>
        <taxon>Clitocybaceae</taxon>
        <taxon>Collybia</taxon>
    </lineage>
</organism>
<dbReference type="AlphaFoldDB" id="A0A9P5Y208"/>
<dbReference type="InterPro" id="IPR010856">
    <property type="entry name" value="Gig2-like"/>
</dbReference>
<keyword evidence="2" id="KW-1185">Reference proteome</keyword>